<dbReference type="RefSeq" id="WP_281220864.1">
    <property type="nucleotide sequence ID" value="NZ_FNFV01000016.1"/>
</dbReference>
<dbReference type="PANTHER" id="PTHR43300">
    <property type="entry name" value="ACETYLTRANSFERASE"/>
    <property type="match status" value="1"/>
</dbReference>
<dbReference type="PANTHER" id="PTHR43300:SF4">
    <property type="entry name" value="ACYL-[ACYL-CARRIER-PROTEIN]--UDP-N-ACETYLGLUCOSAMINE O-ACYLTRANSFERASE"/>
    <property type="match status" value="1"/>
</dbReference>
<name>A0A1G9HJM1_9RHOB</name>
<dbReference type="CDD" id="cd03358">
    <property type="entry name" value="LbH_WxcM_N_like"/>
    <property type="match status" value="1"/>
</dbReference>
<dbReference type="InterPro" id="IPR001451">
    <property type="entry name" value="Hexapep"/>
</dbReference>
<evidence type="ECO:0000256" key="1">
    <source>
        <dbReference type="ARBA" id="ARBA00007274"/>
    </source>
</evidence>
<reference evidence="3" key="1">
    <citation type="submission" date="2016-10" db="EMBL/GenBank/DDBJ databases">
        <authorList>
            <person name="Varghese N."/>
            <person name="Submissions S."/>
        </authorList>
    </citation>
    <scope>NUCLEOTIDE SEQUENCE [LARGE SCALE GENOMIC DNA]</scope>
    <source>
        <strain evidence="3">CGMCC 1.10789</strain>
    </source>
</reference>
<dbReference type="Pfam" id="PF14602">
    <property type="entry name" value="Hexapep_2"/>
    <property type="match status" value="1"/>
</dbReference>
<gene>
    <name evidence="2" type="ORF">SAMN05216257_1163</name>
</gene>
<dbReference type="Gene3D" id="2.160.10.10">
    <property type="entry name" value="Hexapeptide repeat proteins"/>
    <property type="match status" value="1"/>
</dbReference>
<dbReference type="Pfam" id="PF00132">
    <property type="entry name" value="Hexapep"/>
    <property type="match status" value="1"/>
</dbReference>
<dbReference type="AlphaFoldDB" id="A0A1G9HJM1"/>
<evidence type="ECO:0000313" key="2">
    <source>
        <dbReference type="EMBL" id="SDL13147.1"/>
    </source>
</evidence>
<evidence type="ECO:0000313" key="3">
    <source>
        <dbReference type="Proteomes" id="UP000199328"/>
    </source>
</evidence>
<dbReference type="EMBL" id="FNFV01000016">
    <property type="protein sequence ID" value="SDL13147.1"/>
    <property type="molecule type" value="Genomic_DNA"/>
</dbReference>
<dbReference type="SUPFAM" id="SSF51161">
    <property type="entry name" value="Trimeric LpxA-like enzymes"/>
    <property type="match status" value="1"/>
</dbReference>
<keyword evidence="3" id="KW-1185">Reference proteome</keyword>
<dbReference type="InterPro" id="IPR050179">
    <property type="entry name" value="Trans_hexapeptide_repeat"/>
</dbReference>
<accession>A0A1G9HJM1</accession>
<dbReference type="InterPro" id="IPR011004">
    <property type="entry name" value="Trimer_LpxA-like_sf"/>
</dbReference>
<dbReference type="Proteomes" id="UP000199328">
    <property type="component" value="Unassembled WGS sequence"/>
</dbReference>
<sequence>MMAIDPSAVIHESAYVDEPCEIGPRTRIWHFCHVLPGTRIGADCILGQNVMAGPDVVIGDGCKVQNNVALYRGVTLERDVFCGPSCVFTNVLTPRAHVERKSEFSPTHVGRGATIGANATIVCGHTLGEYCMVAAGAVVTKDVPPYALVAGVPARQIGWVSRAGERLGADLICPRTGERYELVGGRLRPIEDDTP</sequence>
<proteinExistence type="inferred from homology"/>
<protein>
    <submittedName>
        <fullName evidence="2">UDP-2-acetamido-3-amino-2,3-dideoxy-glucuronate N-acetyltransferase</fullName>
    </submittedName>
</protein>
<dbReference type="GO" id="GO:0016740">
    <property type="term" value="F:transferase activity"/>
    <property type="evidence" value="ECO:0007669"/>
    <property type="project" value="UniProtKB-KW"/>
</dbReference>
<keyword evidence="2" id="KW-0808">Transferase</keyword>
<comment type="similarity">
    <text evidence="1">Belongs to the transferase hexapeptide repeat family.</text>
</comment>
<organism evidence="2 3">
    <name type="scientific">Meinhardsimonia xiamenensis</name>
    <dbReference type="NCBI Taxonomy" id="990712"/>
    <lineage>
        <taxon>Bacteria</taxon>
        <taxon>Pseudomonadati</taxon>
        <taxon>Pseudomonadota</taxon>
        <taxon>Alphaproteobacteria</taxon>
        <taxon>Rhodobacterales</taxon>
        <taxon>Paracoccaceae</taxon>
        <taxon>Meinhardsimonia</taxon>
    </lineage>
</organism>
<dbReference type="STRING" id="990712.SAMN05216257_1163"/>